<name>A0A498HHJ9_MALDO</name>
<reference evidence="2 3" key="1">
    <citation type="submission" date="2018-10" db="EMBL/GenBank/DDBJ databases">
        <title>A high-quality apple genome assembly.</title>
        <authorList>
            <person name="Hu J."/>
        </authorList>
    </citation>
    <scope>NUCLEOTIDE SEQUENCE [LARGE SCALE GENOMIC DNA]</scope>
    <source>
        <strain evidence="3">cv. HFTH1</strain>
        <tissue evidence="2">Young leaf</tissue>
    </source>
</reference>
<evidence type="ECO:0000313" key="3">
    <source>
        <dbReference type="Proteomes" id="UP000290289"/>
    </source>
</evidence>
<dbReference type="EMBL" id="RDQH01000343">
    <property type="protein sequence ID" value="RXH68601.1"/>
    <property type="molecule type" value="Genomic_DNA"/>
</dbReference>
<dbReference type="Proteomes" id="UP000290289">
    <property type="component" value="Chromosome 17"/>
</dbReference>
<gene>
    <name evidence="2" type="ORF">DVH24_030934</name>
</gene>
<organism evidence="2 3">
    <name type="scientific">Malus domestica</name>
    <name type="common">Apple</name>
    <name type="synonym">Pyrus malus</name>
    <dbReference type="NCBI Taxonomy" id="3750"/>
    <lineage>
        <taxon>Eukaryota</taxon>
        <taxon>Viridiplantae</taxon>
        <taxon>Streptophyta</taxon>
        <taxon>Embryophyta</taxon>
        <taxon>Tracheophyta</taxon>
        <taxon>Spermatophyta</taxon>
        <taxon>Magnoliopsida</taxon>
        <taxon>eudicotyledons</taxon>
        <taxon>Gunneridae</taxon>
        <taxon>Pentapetalae</taxon>
        <taxon>rosids</taxon>
        <taxon>fabids</taxon>
        <taxon>Rosales</taxon>
        <taxon>Rosaceae</taxon>
        <taxon>Amygdaloideae</taxon>
        <taxon>Maleae</taxon>
        <taxon>Malus</taxon>
    </lineage>
</organism>
<keyword evidence="1" id="KW-0472">Membrane</keyword>
<feature type="transmembrane region" description="Helical" evidence="1">
    <location>
        <begin position="141"/>
        <end position="159"/>
    </location>
</feature>
<feature type="non-terminal residue" evidence="2">
    <location>
        <position position="1"/>
    </location>
</feature>
<protein>
    <submittedName>
        <fullName evidence="2">Uncharacterized protein</fullName>
    </submittedName>
</protein>
<dbReference type="AlphaFoldDB" id="A0A498HHJ9"/>
<evidence type="ECO:0000256" key="1">
    <source>
        <dbReference type="SAM" id="Phobius"/>
    </source>
</evidence>
<feature type="transmembrane region" description="Helical" evidence="1">
    <location>
        <begin position="111"/>
        <end position="129"/>
    </location>
</feature>
<feature type="transmembrane region" description="Helical" evidence="1">
    <location>
        <begin position="83"/>
        <end position="104"/>
    </location>
</feature>
<keyword evidence="3" id="KW-1185">Reference proteome</keyword>
<comment type="caution">
    <text evidence="2">The sequence shown here is derived from an EMBL/GenBank/DDBJ whole genome shotgun (WGS) entry which is preliminary data.</text>
</comment>
<accession>A0A498HHJ9</accession>
<proteinExistence type="predicted"/>
<keyword evidence="1" id="KW-0812">Transmembrane</keyword>
<sequence>SFVAHSDIQLDIKVVYLVLVSSVVFRSSAVKAVLVATTALQSAQITCTTFSTATSTRSRYPHRLLPVGSVTPLLQAHTGEKEIWFVWLVLGSLLLPTATIARVLELFVRKLEFASASALILALEFGVLHPHLLVGKLKACTATVGKLVISLFLFMVFLWDKDIRIFYIL</sequence>
<evidence type="ECO:0000313" key="2">
    <source>
        <dbReference type="EMBL" id="RXH68601.1"/>
    </source>
</evidence>
<keyword evidence="1" id="KW-1133">Transmembrane helix</keyword>